<dbReference type="STRING" id="308745.A0A0F8V2N8"/>
<dbReference type="PANTHER" id="PTHR38121:SF4">
    <property type="entry name" value="GH16 DOMAIN-CONTAINING PROTEIN-RELATED"/>
    <property type="match status" value="1"/>
</dbReference>
<dbReference type="OrthoDB" id="4388755at2759"/>
<dbReference type="SUPFAM" id="SSF49899">
    <property type="entry name" value="Concanavalin A-like lectins/glucanases"/>
    <property type="match status" value="1"/>
</dbReference>
<dbReference type="PANTHER" id="PTHR38121">
    <property type="entry name" value="GH16 DOMAIN-CONTAINING PROTEIN"/>
    <property type="match status" value="1"/>
</dbReference>
<gene>
    <name evidence="1" type="ORF">ARAM_001815</name>
</gene>
<protein>
    <recommendedName>
        <fullName evidence="3">GH16 domain-containing protein</fullName>
    </recommendedName>
</protein>
<organism evidence="1 2">
    <name type="scientific">Aspergillus rambellii</name>
    <dbReference type="NCBI Taxonomy" id="308745"/>
    <lineage>
        <taxon>Eukaryota</taxon>
        <taxon>Fungi</taxon>
        <taxon>Dikarya</taxon>
        <taxon>Ascomycota</taxon>
        <taxon>Pezizomycotina</taxon>
        <taxon>Eurotiomycetes</taxon>
        <taxon>Eurotiomycetidae</taxon>
        <taxon>Eurotiales</taxon>
        <taxon>Aspergillaceae</taxon>
        <taxon>Aspergillus</taxon>
        <taxon>Aspergillus subgen. Nidulantes</taxon>
    </lineage>
</organism>
<keyword evidence="2" id="KW-1185">Reference proteome</keyword>
<accession>A0A0F8V2N8</accession>
<evidence type="ECO:0008006" key="3">
    <source>
        <dbReference type="Google" id="ProtNLM"/>
    </source>
</evidence>
<proteinExistence type="predicted"/>
<dbReference type="EMBL" id="JZBS01002803">
    <property type="protein sequence ID" value="KKK17261.1"/>
    <property type="molecule type" value="Genomic_DNA"/>
</dbReference>
<sequence length="371" mass="41825">MTARRRLTIFSLHRHITTVMPLLIPPYPLPMKIFILPSLSLSTVASSFALPLHNPTKDIPILGSDTADFTHYKFWDFRALSTVQNTTQIPLEHTPFNTAWEAQSWRREPTGDSSWPMVNSKANVFLTQHPDQPSSSILVLRTTRFSNYFSTAEIESRLGNYQHCSWRVRMRLMSQSTISENDSPSQDPGSTAERVPPGACAGMFIYRSATCESDLEILTSDSQRTIHYANQPDYDPVSDKMTPGFSRTVTDLPAPWTTWVTHRMDWAPGATRWYADDQLQTVIELGVPDRPSLVALNLWSDGGVWTGDMAVGQSVYLGIEWIELAYNLSTPGLDVPFVRYREEALPSKNIGERRGVPRIRAYKPDTKGSVS</sequence>
<dbReference type="AlphaFoldDB" id="A0A0F8V2N8"/>
<dbReference type="Proteomes" id="UP000034291">
    <property type="component" value="Unassembled WGS sequence"/>
</dbReference>
<name>A0A0F8V2N8_9EURO</name>
<evidence type="ECO:0000313" key="2">
    <source>
        <dbReference type="Proteomes" id="UP000034291"/>
    </source>
</evidence>
<evidence type="ECO:0000313" key="1">
    <source>
        <dbReference type="EMBL" id="KKK17261.1"/>
    </source>
</evidence>
<dbReference type="InterPro" id="IPR013320">
    <property type="entry name" value="ConA-like_dom_sf"/>
</dbReference>
<dbReference type="CDD" id="cd00413">
    <property type="entry name" value="Glyco_hydrolase_16"/>
    <property type="match status" value="1"/>
</dbReference>
<comment type="caution">
    <text evidence="1">The sequence shown here is derived from an EMBL/GenBank/DDBJ whole genome shotgun (WGS) entry which is preliminary data.</text>
</comment>
<reference evidence="1 2" key="1">
    <citation type="submission" date="2015-02" db="EMBL/GenBank/DDBJ databases">
        <title>Draft Genome Sequences of Two Closely-Related Aflatoxigenic Aspergillus Species Obtained from the Cote d'Ivoire.</title>
        <authorList>
            <person name="Moore G.G."/>
            <person name="Beltz S.B."/>
            <person name="Mack B.M."/>
        </authorList>
    </citation>
    <scope>NUCLEOTIDE SEQUENCE [LARGE SCALE GENOMIC DNA]</scope>
    <source>
        <strain evidence="1 2">SRRC1468</strain>
    </source>
</reference>
<dbReference type="Gene3D" id="2.60.120.200">
    <property type="match status" value="1"/>
</dbReference>